<feature type="transmembrane region" description="Helical" evidence="1">
    <location>
        <begin position="155"/>
        <end position="174"/>
    </location>
</feature>
<feature type="transmembrane region" description="Helical" evidence="1">
    <location>
        <begin position="127"/>
        <end position="149"/>
    </location>
</feature>
<keyword evidence="3" id="KW-1185">Reference proteome</keyword>
<sequence>MTTEMNEATGQLVAAAVDPLYEHEVEIEKLTGFEIDRAPDLAIDADLIAAAIEVETEIVVVMRTAPAADLTLINAHDLVSGPGIVHALARGQPLPDVVRVLDLLREEDHGLGADPAKDDRRGRDAHLLALATSIATSLPTVSVALHLGAESDLQSVMLDPPGLVILIVTFPVLSRERLKRENLKPHQSSRKNPRTGGLNAAAAVAAGDEGVLVGGEALVGVEVEVEVVVGAAAGEQVEVPRDVLDTEAALFASVL</sequence>
<keyword evidence="1" id="KW-1133">Transmembrane helix</keyword>
<dbReference type="Proteomes" id="UP000191522">
    <property type="component" value="Unassembled WGS sequence"/>
</dbReference>
<dbReference type="AlphaFoldDB" id="A0A1V6PNR3"/>
<protein>
    <submittedName>
        <fullName evidence="2">Uncharacterized protein</fullName>
    </submittedName>
</protein>
<keyword evidence="1" id="KW-0472">Membrane</keyword>
<gene>
    <name evidence="2" type="ORF">PENDEC_c001G07110</name>
</gene>
<evidence type="ECO:0000313" key="2">
    <source>
        <dbReference type="EMBL" id="OQD78543.1"/>
    </source>
</evidence>
<organism evidence="2 3">
    <name type="scientific">Penicillium decumbens</name>
    <dbReference type="NCBI Taxonomy" id="69771"/>
    <lineage>
        <taxon>Eukaryota</taxon>
        <taxon>Fungi</taxon>
        <taxon>Dikarya</taxon>
        <taxon>Ascomycota</taxon>
        <taxon>Pezizomycotina</taxon>
        <taxon>Eurotiomycetes</taxon>
        <taxon>Eurotiomycetidae</taxon>
        <taxon>Eurotiales</taxon>
        <taxon>Aspergillaceae</taxon>
        <taxon>Penicillium</taxon>
    </lineage>
</organism>
<evidence type="ECO:0000256" key="1">
    <source>
        <dbReference type="SAM" id="Phobius"/>
    </source>
</evidence>
<dbReference type="EMBL" id="MDYL01000001">
    <property type="protein sequence ID" value="OQD78543.1"/>
    <property type="molecule type" value="Genomic_DNA"/>
</dbReference>
<proteinExistence type="predicted"/>
<evidence type="ECO:0000313" key="3">
    <source>
        <dbReference type="Proteomes" id="UP000191522"/>
    </source>
</evidence>
<comment type="caution">
    <text evidence="2">The sequence shown here is derived from an EMBL/GenBank/DDBJ whole genome shotgun (WGS) entry which is preliminary data.</text>
</comment>
<reference evidence="3" key="1">
    <citation type="journal article" date="2017" name="Nat. Microbiol.">
        <title>Global analysis of biosynthetic gene clusters reveals vast potential of secondary metabolite production in Penicillium species.</title>
        <authorList>
            <person name="Nielsen J.C."/>
            <person name="Grijseels S."/>
            <person name="Prigent S."/>
            <person name="Ji B."/>
            <person name="Dainat J."/>
            <person name="Nielsen K.F."/>
            <person name="Frisvad J.C."/>
            <person name="Workman M."/>
            <person name="Nielsen J."/>
        </authorList>
    </citation>
    <scope>NUCLEOTIDE SEQUENCE [LARGE SCALE GENOMIC DNA]</scope>
    <source>
        <strain evidence="3">IBT 11843</strain>
    </source>
</reference>
<keyword evidence="1" id="KW-0812">Transmembrane</keyword>
<accession>A0A1V6PNR3</accession>
<name>A0A1V6PNR3_PENDC</name>